<feature type="compositionally biased region" description="Pro residues" evidence="1">
    <location>
        <begin position="1"/>
        <end position="12"/>
    </location>
</feature>
<organism evidence="2 3">
    <name type="scientific">Paramuricea clavata</name>
    <name type="common">Red gorgonian</name>
    <name type="synonym">Violescent sea-whip</name>
    <dbReference type="NCBI Taxonomy" id="317549"/>
    <lineage>
        <taxon>Eukaryota</taxon>
        <taxon>Metazoa</taxon>
        <taxon>Cnidaria</taxon>
        <taxon>Anthozoa</taxon>
        <taxon>Octocorallia</taxon>
        <taxon>Malacalcyonacea</taxon>
        <taxon>Plexauridae</taxon>
        <taxon>Paramuricea</taxon>
    </lineage>
</organism>
<proteinExistence type="predicted"/>
<keyword evidence="3" id="KW-1185">Reference proteome</keyword>
<feature type="region of interest" description="Disordered" evidence="1">
    <location>
        <begin position="1"/>
        <end position="21"/>
    </location>
</feature>
<dbReference type="Proteomes" id="UP001152795">
    <property type="component" value="Unassembled WGS sequence"/>
</dbReference>
<accession>A0A6S7FY25</accession>
<protein>
    <submittedName>
        <fullName evidence="2">Uncharacterized protein</fullName>
    </submittedName>
</protein>
<dbReference type="OrthoDB" id="6014057at2759"/>
<name>A0A6S7FY25_PARCT</name>
<reference evidence="2" key="1">
    <citation type="submission" date="2020-04" db="EMBL/GenBank/DDBJ databases">
        <authorList>
            <person name="Alioto T."/>
            <person name="Alioto T."/>
            <person name="Gomez Garrido J."/>
        </authorList>
    </citation>
    <scope>NUCLEOTIDE SEQUENCE</scope>
    <source>
        <strain evidence="2">A484AB</strain>
    </source>
</reference>
<evidence type="ECO:0000313" key="3">
    <source>
        <dbReference type="Proteomes" id="UP001152795"/>
    </source>
</evidence>
<gene>
    <name evidence="2" type="ORF">PACLA_8A073650</name>
</gene>
<evidence type="ECO:0000256" key="1">
    <source>
        <dbReference type="SAM" id="MobiDB-lite"/>
    </source>
</evidence>
<evidence type="ECO:0000313" key="2">
    <source>
        <dbReference type="EMBL" id="CAB3979081.1"/>
    </source>
</evidence>
<dbReference type="EMBL" id="CACRXK020000166">
    <property type="protein sequence ID" value="CAB3979081.1"/>
    <property type="molecule type" value="Genomic_DNA"/>
</dbReference>
<dbReference type="AlphaFoldDB" id="A0A6S7FY25"/>
<sequence length="108" mass="12000">MQTIQPSPPNSPTKPQGAKSRKQCVRSFINLYGEAKEAPVPPKSLNRLQPFTCEWLTSPDIALSEYDDTITSNIPTLKQKGSKLLHCCGANLKDHFQPVTHNVDVLNK</sequence>
<comment type="caution">
    <text evidence="2">The sequence shown here is derived from an EMBL/GenBank/DDBJ whole genome shotgun (WGS) entry which is preliminary data.</text>
</comment>